<organism evidence="2">
    <name type="scientific">uncultured Desulfovibrio sp</name>
    <dbReference type="NCBI Taxonomy" id="167968"/>
    <lineage>
        <taxon>Bacteria</taxon>
        <taxon>Pseudomonadati</taxon>
        <taxon>Thermodesulfobacteriota</taxon>
        <taxon>Desulfovibrionia</taxon>
        <taxon>Desulfovibrionales</taxon>
        <taxon>Desulfovibrionaceae</taxon>
        <taxon>Desulfovibrio</taxon>
        <taxon>environmental samples</taxon>
    </lineage>
</organism>
<dbReference type="AlphaFoldDB" id="A0A212JQ74"/>
<proteinExistence type="predicted"/>
<gene>
    <name evidence="2" type="ORF">KM92DES2_11514</name>
</gene>
<name>A0A212JQ74_9BACT</name>
<evidence type="ECO:0000313" key="2">
    <source>
        <dbReference type="EMBL" id="SBW01518.1"/>
    </source>
</evidence>
<evidence type="ECO:0000256" key="1">
    <source>
        <dbReference type="SAM" id="MobiDB-lite"/>
    </source>
</evidence>
<reference evidence="2" key="1">
    <citation type="submission" date="2016-04" db="EMBL/GenBank/DDBJ databases">
        <authorList>
            <person name="Evans L.H."/>
            <person name="Alamgir A."/>
            <person name="Owens N."/>
            <person name="Weber N.D."/>
            <person name="Virtaneva K."/>
            <person name="Barbian K."/>
            <person name="Babar A."/>
            <person name="Rosenke K."/>
        </authorList>
    </citation>
    <scope>NUCLEOTIDE SEQUENCE</scope>
    <source>
        <strain evidence="2">92-2</strain>
    </source>
</reference>
<accession>A0A212JQ74</accession>
<sequence length="68" mass="7518">MAKQVLKAVFVHWTASTGRFLAREQNLAFKKRFSERFGFNPLGLSEKAKPEQLKSAGSGGFPAPPQQP</sequence>
<feature type="region of interest" description="Disordered" evidence="1">
    <location>
        <begin position="41"/>
        <end position="68"/>
    </location>
</feature>
<dbReference type="RefSeq" id="WP_227118433.1">
    <property type="nucleotide sequence ID" value="NZ_CABUEN010000008.1"/>
</dbReference>
<dbReference type="EMBL" id="FLUP01000001">
    <property type="protein sequence ID" value="SBW01518.1"/>
    <property type="molecule type" value="Genomic_DNA"/>
</dbReference>
<protein>
    <submittedName>
        <fullName evidence="2">Uncharacterized protein</fullName>
    </submittedName>
</protein>